<dbReference type="InterPro" id="IPR016035">
    <property type="entry name" value="Acyl_Trfase/lysoPLipase"/>
</dbReference>
<dbReference type="GO" id="GO:0016042">
    <property type="term" value="P:lipid catabolic process"/>
    <property type="evidence" value="ECO:0007669"/>
    <property type="project" value="UniProtKB-UniRule"/>
</dbReference>
<evidence type="ECO:0000313" key="5">
    <source>
        <dbReference type="Proteomes" id="UP000029228"/>
    </source>
</evidence>
<keyword evidence="1 2" id="KW-0443">Lipid metabolism</keyword>
<feature type="short sequence motif" description="GXGXXG" evidence="2">
    <location>
        <begin position="12"/>
        <end position="17"/>
    </location>
</feature>
<name>A0A090S6F9_9VIBR</name>
<dbReference type="PROSITE" id="PS51635">
    <property type="entry name" value="PNPLA"/>
    <property type="match status" value="1"/>
</dbReference>
<dbReference type="PANTHER" id="PTHR46394:SF1">
    <property type="entry name" value="PNPLA DOMAIN-CONTAINING PROTEIN"/>
    <property type="match status" value="1"/>
</dbReference>
<dbReference type="AlphaFoldDB" id="A0A090S6F9"/>
<dbReference type="InterPro" id="IPR002641">
    <property type="entry name" value="PNPLA_dom"/>
</dbReference>
<evidence type="ECO:0000256" key="1">
    <source>
        <dbReference type="ARBA" id="ARBA00023098"/>
    </source>
</evidence>
<evidence type="ECO:0000259" key="3">
    <source>
        <dbReference type="PROSITE" id="PS51635"/>
    </source>
</evidence>
<feature type="short sequence motif" description="DGA/G" evidence="2">
    <location>
        <begin position="185"/>
        <end position="187"/>
    </location>
</feature>
<dbReference type="PANTHER" id="PTHR46394">
    <property type="entry name" value="ANNEXIN"/>
    <property type="match status" value="1"/>
</dbReference>
<dbReference type="SUPFAM" id="SSF52151">
    <property type="entry name" value="FabD/lysophospholipase-like"/>
    <property type="match status" value="1"/>
</dbReference>
<dbReference type="InterPro" id="IPR052580">
    <property type="entry name" value="Lipid_Hydrolase"/>
</dbReference>
<organism evidence="4 5">
    <name type="scientific">Vibrio maritimus</name>
    <dbReference type="NCBI Taxonomy" id="990268"/>
    <lineage>
        <taxon>Bacteria</taxon>
        <taxon>Pseudomonadati</taxon>
        <taxon>Pseudomonadota</taxon>
        <taxon>Gammaproteobacteria</taxon>
        <taxon>Vibrionales</taxon>
        <taxon>Vibrionaceae</taxon>
        <taxon>Vibrio</taxon>
    </lineage>
</organism>
<dbReference type="GO" id="GO:0016787">
    <property type="term" value="F:hydrolase activity"/>
    <property type="evidence" value="ECO:0007669"/>
    <property type="project" value="UniProtKB-UniRule"/>
</dbReference>
<feature type="active site" description="Proton acceptor" evidence="2">
    <location>
        <position position="185"/>
    </location>
</feature>
<accession>A0A090S6F9</accession>
<dbReference type="Pfam" id="PF01734">
    <property type="entry name" value="Patatin"/>
    <property type="match status" value="1"/>
</dbReference>
<feature type="domain" description="PNPLA" evidence="3">
    <location>
        <begin position="8"/>
        <end position="198"/>
    </location>
</feature>
<proteinExistence type="predicted"/>
<dbReference type="OrthoDB" id="5290098at2"/>
<feature type="active site" description="Nucleophile" evidence="2">
    <location>
        <position position="43"/>
    </location>
</feature>
<comment type="caution">
    <text evidence="4">The sequence shown here is derived from an EMBL/GenBank/DDBJ whole genome shotgun (WGS) entry which is preliminary data.</text>
</comment>
<keyword evidence="2" id="KW-0378">Hydrolase</keyword>
<gene>
    <name evidence="4" type="ORF">JCM19235_2773</name>
</gene>
<evidence type="ECO:0000256" key="2">
    <source>
        <dbReference type="PROSITE-ProRule" id="PRU01161"/>
    </source>
</evidence>
<dbReference type="Proteomes" id="UP000029228">
    <property type="component" value="Unassembled WGS sequence"/>
</dbReference>
<keyword evidence="2" id="KW-0442">Lipid degradation</keyword>
<dbReference type="CDD" id="cd07207">
    <property type="entry name" value="Pat_ExoU_VipD_like"/>
    <property type="match status" value="1"/>
</dbReference>
<reference evidence="4 5" key="1">
    <citation type="submission" date="2014-09" db="EMBL/GenBank/DDBJ databases">
        <title>Vibrio maritimus JCM 19235. (C45) whole genome shotgun sequence.</title>
        <authorList>
            <person name="Sawabe T."/>
            <person name="Meirelles P."/>
            <person name="Nakanishi M."/>
            <person name="Sayaka M."/>
            <person name="Hattori M."/>
            <person name="Ohkuma M."/>
        </authorList>
    </citation>
    <scope>NUCLEOTIDE SEQUENCE [LARGE SCALE GENOMIC DNA]</scope>
    <source>
        <strain evidence="5">JCM19235</strain>
    </source>
</reference>
<feature type="short sequence motif" description="GXSXG" evidence="2">
    <location>
        <begin position="41"/>
        <end position="45"/>
    </location>
</feature>
<evidence type="ECO:0000313" key="4">
    <source>
        <dbReference type="EMBL" id="GAL22079.1"/>
    </source>
</evidence>
<protein>
    <submittedName>
        <fullName evidence="4">Possible membrane protein</fullName>
    </submittedName>
</protein>
<dbReference type="EMBL" id="BBMR01000011">
    <property type="protein sequence ID" value="GAL22079.1"/>
    <property type="molecule type" value="Genomic_DNA"/>
</dbReference>
<dbReference type="STRING" id="990268.JCM19235_2773"/>
<sequence>MTYLFKNLIFEGGGVKGLTYLGALEVLEQKILMHSIERVGGTSAGAINAVLLSLDYTHQEMHDILWKLDFGNFLDEDWGFVRDAKRLTEEFGWYKGDYFRSWIAELIEAKTGNPESTFAELESMKIQKGFRSIYLVGTNISTSFSEVFSAENTPNVCIADAVRISMSIPLFFSAKRSLRGDVYVDGGLLRNYPIKLFDYQHFIEDTAPVGLRILNKETLGFRLDSKEDIDCFRDHKEPKKREINDLFDYTAALINTVLEAQQSRHLNSEDWKRTVYIDTKGVNTTDFDLSDERKAMLVQSGRDGCEHYFNWLDSQLS</sequence>
<keyword evidence="5" id="KW-1185">Reference proteome</keyword>
<dbReference type="Gene3D" id="3.40.1090.10">
    <property type="entry name" value="Cytosolic phospholipase A2 catalytic domain"/>
    <property type="match status" value="2"/>
</dbReference>